<evidence type="ECO:0000256" key="1">
    <source>
        <dbReference type="ARBA" id="ARBA00006620"/>
    </source>
</evidence>
<comment type="caution">
    <text evidence="8">The sequence shown here is derived from an EMBL/GenBank/DDBJ whole genome shotgun (WGS) entry which is preliminary data.</text>
</comment>
<dbReference type="InterPro" id="IPR012933">
    <property type="entry name" value="HicA_mRNA_interferase"/>
</dbReference>
<accession>A0A8J6NZL3</accession>
<comment type="similarity">
    <text evidence="1">Belongs to the HicA mRNA interferase family.</text>
</comment>
<evidence type="ECO:0000256" key="2">
    <source>
        <dbReference type="ARBA" id="ARBA00022649"/>
    </source>
</evidence>
<evidence type="ECO:0000256" key="3">
    <source>
        <dbReference type="ARBA" id="ARBA00022722"/>
    </source>
</evidence>
<dbReference type="SUPFAM" id="SSF54786">
    <property type="entry name" value="YcfA/nrd intein domain"/>
    <property type="match status" value="1"/>
</dbReference>
<name>A0A8J6NZL3_9BACT</name>
<dbReference type="Gene3D" id="3.30.920.30">
    <property type="entry name" value="Hypothetical protein"/>
    <property type="match status" value="1"/>
</dbReference>
<keyword evidence="4" id="KW-0255">Endonuclease</keyword>
<dbReference type="GO" id="GO:0003729">
    <property type="term" value="F:mRNA binding"/>
    <property type="evidence" value="ECO:0007669"/>
    <property type="project" value="InterPro"/>
</dbReference>
<reference evidence="8 9" key="1">
    <citation type="submission" date="2020-08" db="EMBL/GenBank/DDBJ databases">
        <title>Bridging the membrane lipid divide: bacteria of the FCB group superphylum have the potential to synthesize archaeal ether lipids.</title>
        <authorList>
            <person name="Villanueva L."/>
            <person name="Von Meijenfeldt F.A.B."/>
            <person name="Westbye A.B."/>
            <person name="Yadav S."/>
            <person name="Hopmans E.C."/>
            <person name="Dutilh B.E."/>
            <person name="Sinninghe Damste J.S."/>
        </authorList>
    </citation>
    <scope>NUCLEOTIDE SEQUENCE [LARGE SCALE GENOMIC DNA]</scope>
    <source>
        <strain evidence="8">NIOZ-UU17</strain>
    </source>
</reference>
<dbReference type="GO" id="GO:0016787">
    <property type="term" value="F:hydrolase activity"/>
    <property type="evidence" value="ECO:0007669"/>
    <property type="project" value="UniProtKB-KW"/>
</dbReference>
<evidence type="ECO:0000256" key="4">
    <source>
        <dbReference type="ARBA" id="ARBA00022759"/>
    </source>
</evidence>
<evidence type="ECO:0000256" key="7">
    <source>
        <dbReference type="ARBA" id="ARBA00023016"/>
    </source>
</evidence>
<keyword evidence="7" id="KW-0346">Stress response</keyword>
<keyword evidence="2" id="KW-1277">Toxin-antitoxin system</keyword>
<dbReference type="Proteomes" id="UP000605201">
    <property type="component" value="Unassembled WGS sequence"/>
</dbReference>
<dbReference type="AlphaFoldDB" id="A0A8J6NZL3"/>
<evidence type="ECO:0000256" key="6">
    <source>
        <dbReference type="ARBA" id="ARBA00022884"/>
    </source>
</evidence>
<evidence type="ECO:0000313" key="8">
    <source>
        <dbReference type="EMBL" id="MBC8432505.1"/>
    </source>
</evidence>
<proteinExistence type="inferred from homology"/>
<keyword evidence="3" id="KW-0540">Nuclease</keyword>
<keyword evidence="5" id="KW-0378">Hydrolase</keyword>
<protein>
    <submittedName>
        <fullName evidence="8">Type II toxin-antitoxin system HicA family toxin</fullName>
    </submittedName>
</protein>
<sequence>MTKLPSLTPIQGIRKLKNAGFVFDRQAKGSHEIWYNPETKKRAVIPNHPGKDIPKKTLRSIISQSGLSVNDFLKI</sequence>
<keyword evidence="6" id="KW-0694">RNA-binding</keyword>
<dbReference type="EMBL" id="JACNIG010000227">
    <property type="protein sequence ID" value="MBC8432505.1"/>
    <property type="molecule type" value="Genomic_DNA"/>
</dbReference>
<evidence type="ECO:0000313" key="9">
    <source>
        <dbReference type="Proteomes" id="UP000605201"/>
    </source>
</evidence>
<dbReference type="Pfam" id="PF07927">
    <property type="entry name" value="HicA_toxin"/>
    <property type="match status" value="1"/>
</dbReference>
<dbReference type="GO" id="GO:0004519">
    <property type="term" value="F:endonuclease activity"/>
    <property type="evidence" value="ECO:0007669"/>
    <property type="project" value="UniProtKB-KW"/>
</dbReference>
<evidence type="ECO:0000256" key="5">
    <source>
        <dbReference type="ARBA" id="ARBA00022801"/>
    </source>
</evidence>
<dbReference type="InterPro" id="IPR038570">
    <property type="entry name" value="HicA_sf"/>
</dbReference>
<gene>
    <name evidence="8" type="ORF">H8D96_11360</name>
</gene>
<organism evidence="8 9">
    <name type="scientific">Candidatus Desulfatibia vada</name>
    <dbReference type="NCBI Taxonomy" id="2841696"/>
    <lineage>
        <taxon>Bacteria</taxon>
        <taxon>Pseudomonadati</taxon>
        <taxon>Thermodesulfobacteriota</taxon>
        <taxon>Desulfobacteria</taxon>
        <taxon>Desulfobacterales</taxon>
        <taxon>Desulfobacterales incertae sedis</taxon>
        <taxon>Candidatus Desulfatibia</taxon>
    </lineage>
</organism>